<protein>
    <submittedName>
        <fullName evidence="1">Uncharacterized protein</fullName>
    </submittedName>
</protein>
<name>A0A9Q1CBL0_HOLLE</name>
<comment type="caution">
    <text evidence="1">The sequence shown here is derived from an EMBL/GenBank/DDBJ whole genome shotgun (WGS) entry which is preliminary data.</text>
</comment>
<accession>A0A9Q1CBL0</accession>
<gene>
    <name evidence="1" type="ORF">HOLleu_12595</name>
</gene>
<sequence length="86" mass="9957">MQLGNSTSYNALRYYVIIHKIQNLLQTLAVRYSIACGGDWAEEDFNIFGSRRKIQLETCLTQELWLMIPERQASQANKSRTLRGYA</sequence>
<dbReference type="AlphaFoldDB" id="A0A9Q1CBL0"/>
<evidence type="ECO:0000313" key="2">
    <source>
        <dbReference type="Proteomes" id="UP001152320"/>
    </source>
</evidence>
<dbReference type="EMBL" id="JAIZAY010000005">
    <property type="protein sequence ID" value="KAJ8041705.1"/>
    <property type="molecule type" value="Genomic_DNA"/>
</dbReference>
<dbReference type="Proteomes" id="UP001152320">
    <property type="component" value="Chromosome 5"/>
</dbReference>
<evidence type="ECO:0000313" key="1">
    <source>
        <dbReference type="EMBL" id="KAJ8041705.1"/>
    </source>
</evidence>
<reference evidence="1" key="1">
    <citation type="submission" date="2021-10" db="EMBL/GenBank/DDBJ databases">
        <title>Tropical sea cucumber genome reveals ecological adaptation and Cuvierian tubules defense mechanism.</title>
        <authorList>
            <person name="Chen T."/>
        </authorList>
    </citation>
    <scope>NUCLEOTIDE SEQUENCE</scope>
    <source>
        <strain evidence="1">Nanhai2018</strain>
        <tissue evidence="1">Muscle</tissue>
    </source>
</reference>
<proteinExistence type="predicted"/>
<organism evidence="1 2">
    <name type="scientific">Holothuria leucospilota</name>
    <name type="common">Black long sea cucumber</name>
    <name type="synonym">Mertensiothuria leucospilota</name>
    <dbReference type="NCBI Taxonomy" id="206669"/>
    <lineage>
        <taxon>Eukaryota</taxon>
        <taxon>Metazoa</taxon>
        <taxon>Echinodermata</taxon>
        <taxon>Eleutherozoa</taxon>
        <taxon>Echinozoa</taxon>
        <taxon>Holothuroidea</taxon>
        <taxon>Aspidochirotacea</taxon>
        <taxon>Aspidochirotida</taxon>
        <taxon>Holothuriidae</taxon>
        <taxon>Holothuria</taxon>
    </lineage>
</organism>
<keyword evidence="2" id="KW-1185">Reference proteome</keyword>